<keyword evidence="4" id="KW-0479">Metal-binding</keyword>
<dbReference type="Gene3D" id="2.40.40.20">
    <property type="match status" value="1"/>
</dbReference>
<dbReference type="Gene3D" id="2.20.25.90">
    <property type="entry name" value="ADC-like domains"/>
    <property type="match status" value="1"/>
</dbReference>
<dbReference type="AlphaFoldDB" id="A0A7C9N9B8"/>
<proteinExistence type="inferred from homology"/>
<dbReference type="SUPFAM" id="SSF50692">
    <property type="entry name" value="ADC-like"/>
    <property type="match status" value="1"/>
</dbReference>
<evidence type="ECO:0000256" key="3">
    <source>
        <dbReference type="ARBA" id="ARBA00022505"/>
    </source>
</evidence>
<organism evidence="10">
    <name type="scientific">Muribaculaceae bacterium Z82</name>
    <dbReference type="NCBI Taxonomy" id="2304548"/>
    <lineage>
        <taxon>Bacteria</taxon>
        <taxon>Pseudomonadati</taxon>
        <taxon>Bacteroidota</taxon>
        <taxon>Bacteroidia</taxon>
        <taxon>Bacteroidales</taxon>
        <taxon>Muribaculaceae</taxon>
    </lineage>
</organism>
<dbReference type="Gene3D" id="3.40.50.740">
    <property type="match status" value="2"/>
</dbReference>
<evidence type="ECO:0000256" key="1">
    <source>
        <dbReference type="ARBA" id="ARBA00001942"/>
    </source>
</evidence>
<dbReference type="Pfam" id="PF00384">
    <property type="entry name" value="Molybdopterin"/>
    <property type="match status" value="1"/>
</dbReference>
<dbReference type="GO" id="GO:0051539">
    <property type="term" value="F:4 iron, 4 sulfur cluster binding"/>
    <property type="evidence" value="ECO:0007669"/>
    <property type="project" value="InterPro"/>
</dbReference>
<dbReference type="PROSITE" id="PS51318">
    <property type="entry name" value="TAT"/>
    <property type="match status" value="1"/>
</dbReference>
<evidence type="ECO:0000256" key="6">
    <source>
        <dbReference type="ARBA" id="ARBA00023002"/>
    </source>
</evidence>
<reference evidence="10" key="1">
    <citation type="submission" date="2018-08" db="EMBL/GenBank/DDBJ databases">
        <title>Murine metabolic-syndrome-specific gut microbial biobank.</title>
        <authorList>
            <person name="Liu C."/>
        </authorList>
    </citation>
    <scope>NUCLEOTIDE SEQUENCE [LARGE SCALE GENOMIC DNA]</scope>
    <source>
        <strain evidence="10">Z82</strain>
    </source>
</reference>
<dbReference type="InterPro" id="IPR006963">
    <property type="entry name" value="Mopterin_OxRdtase_4Fe-4S_dom"/>
</dbReference>
<dbReference type="GO" id="GO:0009389">
    <property type="term" value="F:dimethyl sulfoxide reductase activity"/>
    <property type="evidence" value="ECO:0007669"/>
    <property type="project" value="InterPro"/>
</dbReference>
<evidence type="ECO:0000256" key="8">
    <source>
        <dbReference type="ARBA" id="ARBA00023014"/>
    </source>
</evidence>
<gene>
    <name evidence="10" type="ORF">D1639_08090</name>
</gene>
<dbReference type="PANTHER" id="PTHR43742">
    <property type="entry name" value="TRIMETHYLAMINE-N-OXIDE REDUCTASE"/>
    <property type="match status" value="1"/>
</dbReference>
<evidence type="ECO:0000313" key="10">
    <source>
        <dbReference type="EMBL" id="NBI34985.1"/>
    </source>
</evidence>
<dbReference type="GO" id="GO:0030151">
    <property type="term" value="F:molybdenum ion binding"/>
    <property type="evidence" value="ECO:0007669"/>
    <property type="project" value="InterPro"/>
</dbReference>
<dbReference type="PROSITE" id="PS00932">
    <property type="entry name" value="MOLYBDOPTERIN_PROK_3"/>
    <property type="match status" value="1"/>
</dbReference>
<dbReference type="Pfam" id="PF01568">
    <property type="entry name" value="Molydop_binding"/>
    <property type="match status" value="1"/>
</dbReference>
<dbReference type="GO" id="GO:0030288">
    <property type="term" value="C:outer membrane-bounded periplasmic space"/>
    <property type="evidence" value="ECO:0007669"/>
    <property type="project" value="TreeGrafter"/>
</dbReference>
<dbReference type="InterPro" id="IPR006656">
    <property type="entry name" value="Mopterin_OxRdtase"/>
</dbReference>
<name>A0A7C9N9B8_9BACT</name>
<dbReference type="InterPro" id="IPR006311">
    <property type="entry name" value="TAT_signal"/>
</dbReference>
<dbReference type="SUPFAM" id="SSF53706">
    <property type="entry name" value="Formate dehydrogenase/DMSO reductase, domains 1-3"/>
    <property type="match status" value="1"/>
</dbReference>
<sequence length="824" mass="90064">MSRQVTPTATRRSFVKATTLTGVAALAAAAGGGSLFGCAKEEAPQEPAVGGAGAETDAPVSAAAAPAQAYVPEEGEVKWGTCTHWGCGSGYCPMRFHVKDNTITYVESDNTGTPEFGGTQARACLRGRSIRRWLNHPDRLTSPMKRVGKRGEGKFEEISWDEAIDLFYSELKRVIDTYGNEAVYSAFSSTVEERPFERLCGFIGGRLGHYGTDSLGQLMLSICHMYGYTGLFGSALSEAANSDLVVMFGNDPATTRMSGGSGCYDLARVREAGARIVNIDYRLNESSSGHPEEWLPIRSGTDGALASAIAYVLITEGFVDEGFVNKYSIGYDETTMPEGMPEHSSYKDYILGTGYDMVPKTPEWASPITQIPVEKITELARAIGNAKAAFIVQGWGPQRHSNGENANRAIAALTLISGHIGRAGTNNGMREPYRSGSLPSNIIVPSVPNPVEASISMISMVDAIDHGETMTAVADGVQGKDKLDVGIKFLVCDATNILNQRGDFNRTHDVLCDESKCEFIVVNDLFLSPTARYADLLFPDITKHERTAVSNTVSAGDFGGYIVNEKVVDPSFQRRSFYDVCTEVADRFGVKDQFTEGHSLDEWQRVIWENTQESAPSLPSFDEALKQGVIREETPYPPAFQAYFDDPETNRLLTPSGKIELFSTTIYGIANAWEVGEKDVISPIPVYDPGFESYEDLSEEYPLYLSGWHPKNRIHSTFANIDVLDQSTRHQLWINPIDAKTRGIQTGDQVKVRSPRGEVLIEARVTPRIMPGIVGMQEGTWHDADMDGDRVDKGGNINTLCSGRLSPLAKHNPSNSIIVQVEKR</sequence>
<evidence type="ECO:0000259" key="9">
    <source>
        <dbReference type="PROSITE" id="PS51669"/>
    </source>
</evidence>
<accession>A0A7C9N9B8</accession>
<keyword evidence="5" id="KW-0732">Signal</keyword>
<comment type="caution">
    <text evidence="10">The sequence shown here is derived from an EMBL/GenBank/DDBJ whole genome shotgun (WGS) entry which is preliminary data.</text>
</comment>
<dbReference type="InterPro" id="IPR011888">
    <property type="entry name" value="Anaer_DMSO_reductase"/>
</dbReference>
<dbReference type="GO" id="GO:0009061">
    <property type="term" value="P:anaerobic respiration"/>
    <property type="evidence" value="ECO:0007669"/>
    <property type="project" value="TreeGrafter"/>
</dbReference>
<keyword evidence="8" id="KW-0411">Iron-sulfur</keyword>
<keyword evidence="6" id="KW-0560">Oxidoreductase</keyword>
<keyword evidence="3" id="KW-0500">Molybdenum</keyword>
<dbReference type="GO" id="GO:0043546">
    <property type="term" value="F:molybdopterin cofactor binding"/>
    <property type="evidence" value="ECO:0007669"/>
    <property type="project" value="InterPro"/>
</dbReference>
<feature type="domain" description="4Fe-4S Mo/W bis-MGD-type" evidence="9">
    <location>
        <begin position="75"/>
        <end position="138"/>
    </location>
</feature>
<dbReference type="EMBL" id="QWKH01000061">
    <property type="protein sequence ID" value="NBI34985.1"/>
    <property type="molecule type" value="Genomic_DNA"/>
</dbReference>
<dbReference type="PANTHER" id="PTHR43742:SF8">
    <property type="entry name" value="ANAEROBIC DIMETHYL SULFOXIDE REDUCTASE, SUBUNIT A"/>
    <property type="match status" value="1"/>
</dbReference>
<comment type="cofactor">
    <cofactor evidence="1">
        <name>Mo-bis(molybdopterin guanine dinucleotide)</name>
        <dbReference type="ChEBI" id="CHEBI:60539"/>
    </cofactor>
</comment>
<evidence type="ECO:0000256" key="2">
    <source>
        <dbReference type="ARBA" id="ARBA00010312"/>
    </source>
</evidence>
<dbReference type="InterPro" id="IPR006655">
    <property type="entry name" value="Mopterin_OxRdtase_prok_CS"/>
</dbReference>
<evidence type="ECO:0000256" key="7">
    <source>
        <dbReference type="ARBA" id="ARBA00023004"/>
    </source>
</evidence>
<dbReference type="GO" id="GO:0009055">
    <property type="term" value="F:electron transfer activity"/>
    <property type="evidence" value="ECO:0007669"/>
    <property type="project" value="TreeGrafter"/>
</dbReference>
<dbReference type="NCBIfam" id="TIGR02166">
    <property type="entry name" value="dmsA_ynfE"/>
    <property type="match status" value="1"/>
</dbReference>
<dbReference type="InterPro" id="IPR050612">
    <property type="entry name" value="Prok_Mopterin_Oxidored"/>
</dbReference>
<dbReference type="InterPro" id="IPR006657">
    <property type="entry name" value="MoPterin_dinucl-bd_dom"/>
</dbReference>
<dbReference type="Gene3D" id="3.40.228.10">
    <property type="entry name" value="Dimethylsulfoxide Reductase, domain 2"/>
    <property type="match status" value="1"/>
</dbReference>
<keyword evidence="7" id="KW-0408">Iron</keyword>
<comment type="similarity">
    <text evidence="2">Belongs to the prokaryotic molybdopterin-containing oxidoreductase family.</text>
</comment>
<protein>
    <submittedName>
        <fullName evidence="10">Dimethyl sulfoxide reductase subunit A</fullName>
    </submittedName>
</protein>
<evidence type="ECO:0000256" key="4">
    <source>
        <dbReference type="ARBA" id="ARBA00022723"/>
    </source>
</evidence>
<dbReference type="PROSITE" id="PS51669">
    <property type="entry name" value="4FE4S_MOW_BIS_MGD"/>
    <property type="match status" value="1"/>
</dbReference>
<evidence type="ECO:0000256" key="5">
    <source>
        <dbReference type="ARBA" id="ARBA00022729"/>
    </source>
</evidence>
<dbReference type="Pfam" id="PF04879">
    <property type="entry name" value="Molybdop_Fe4S4"/>
    <property type="match status" value="1"/>
</dbReference>
<dbReference type="InterPro" id="IPR009010">
    <property type="entry name" value="Asp_de-COase-like_dom_sf"/>
</dbReference>